<accession>B3RZX6</accession>
<dbReference type="AlphaFoldDB" id="B3RZX6"/>
<dbReference type="GO" id="GO:0005634">
    <property type="term" value="C:nucleus"/>
    <property type="evidence" value="ECO:0000318"/>
    <property type="project" value="GO_Central"/>
</dbReference>
<dbReference type="InterPro" id="IPR026590">
    <property type="entry name" value="Ssirtuin_cat_dom"/>
</dbReference>
<dbReference type="Gene3D" id="3.30.1600.10">
    <property type="entry name" value="SIR2/SIRT2 'Small Domain"/>
    <property type="match status" value="1"/>
</dbReference>
<dbReference type="STRING" id="10228.B3RZX6"/>
<dbReference type="SUPFAM" id="SSF52467">
    <property type="entry name" value="DHS-like NAD/FAD-binding domain"/>
    <property type="match status" value="1"/>
</dbReference>
<evidence type="ECO:0000313" key="15">
    <source>
        <dbReference type="EMBL" id="EDV23909.1"/>
    </source>
</evidence>
<dbReference type="eggNOG" id="KOG2682">
    <property type="taxonomic scope" value="Eukaryota"/>
</dbReference>
<dbReference type="CTD" id="6754648"/>
<feature type="binding site" evidence="10">
    <location>
        <begin position="136"/>
        <end position="139"/>
    </location>
    <ligand>
        <name>NAD(+)</name>
        <dbReference type="ChEBI" id="CHEBI:57540"/>
    </ligand>
</feature>
<dbReference type="HOGENOM" id="CLU_023643_7_4_1"/>
<dbReference type="PANTHER" id="PTHR11085">
    <property type="entry name" value="NAD-DEPENDENT PROTEIN DEACYLASE SIRTUIN-5, MITOCHONDRIAL-RELATED"/>
    <property type="match status" value="1"/>
</dbReference>
<dbReference type="EC" id="2.3.1.286" evidence="8"/>
<dbReference type="InterPro" id="IPR050134">
    <property type="entry name" value="NAD-dep_sirtuin_deacylases"/>
</dbReference>
<comment type="similarity">
    <text evidence="1 8">Belongs to the sirtuin family. Class I subfamily.</text>
</comment>
<dbReference type="RefSeq" id="XP_002113435.1">
    <property type="nucleotide sequence ID" value="XM_002113399.1"/>
</dbReference>
<evidence type="ECO:0000256" key="6">
    <source>
        <dbReference type="ARBA" id="ARBA00048378"/>
    </source>
</evidence>
<dbReference type="InterPro" id="IPR003000">
    <property type="entry name" value="Sirtuin"/>
</dbReference>
<keyword evidence="4 8" id="KW-0862">Zinc</keyword>
<feature type="region of interest" description="Disordered" evidence="13">
    <location>
        <begin position="1"/>
        <end position="29"/>
    </location>
</feature>
<feature type="binding site" evidence="11 12">
    <location>
        <position position="164"/>
    </location>
    <ligand>
        <name>Zn(2+)</name>
        <dbReference type="ChEBI" id="CHEBI:29105"/>
    </ligand>
</feature>
<evidence type="ECO:0000256" key="3">
    <source>
        <dbReference type="ARBA" id="ARBA00022723"/>
    </source>
</evidence>
<evidence type="ECO:0000256" key="4">
    <source>
        <dbReference type="ARBA" id="ARBA00022833"/>
    </source>
</evidence>
<dbReference type="OrthoDB" id="420264at2759"/>
<feature type="binding site" evidence="11 12">
    <location>
        <position position="193"/>
    </location>
    <ligand>
        <name>Zn(2+)</name>
        <dbReference type="ChEBI" id="CHEBI:29105"/>
    </ligand>
</feature>
<feature type="binding site" evidence="10">
    <location>
        <begin position="234"/>
        <end position="235"/>
    </location>
    <ligand>
        <name>NAD(+)</name>
        <dbReference type="ChEBI" id="CHEBI:57540"/>
    </ligand>
</feature>
<feature type="domain" description="Deacetylase sirtuin-type" evidence="14">
    <location>
        <begin position="28"/>
        <end position="313"/>
    </location>
</feature>
<dbReference type="InterPro" id="IPR029035">
    <property type="entry name" value="DHS-like_NAD/FAD-binding_dom"/>
</dbReference>
<comment type="catalytic activity">
    <reaction evidence="6">
        <text>N(6)-hexadecanoyl-L-lysyl-[protein] + NAD(+) + H2O = 2''-O-hexadecanoyl-ADP-D-ribose + nicotinamide + L-lysyl-[protein]</text>
        <dbReference type="Rhea" id="RHEA:70563"/>
        <dbReference type="Rhea" id="RHEA-COMP:9752"/>
        <dbReference type="Rhea" id="RHEA-COMP:14175"/>
        <dbReference type="ChEBI" id="CHEBI:15377"/>
        <dbReference type="ChEBI" id="CHEBI:17154"/>
        <dbReference type="ChEBI" id="CHEBI:29969"/>
        <dbReference type="ChEBI" id="CHEBI:57540"/>
        <dbReference type="ChEBI" id="CHEBI:138936"/>
        <dbReference type="ChEBI" id="CHEBI:189673"/>
    </reaction>
    <physiologicalReaction direction="left-to-right" evidence="6">
        <dbReference type="Rhea" id="RHEA:70564"/>
    </physiologicalReaction>
</comment>
<dbReference type="GeneID" id="6754648"/>
<dbReference type="PROSITE" id="PS50305">
    <property type="entry name" value="SIRTUIN"/>
    <property type="match status" value="1"/>
</dbReference>
<dbReference type="Gene3D" id="3.40.50.1220">
    <property type="entry name" value="TPP-binding domain"/>
    <property type="match status" value="1"/>
</dbReference>
<evidence type="ECO:0000256" key="2">
    <source>
        <dbReference type="ARBA" id="ARBA00022679"/>
    </source>
</evidence>
<dbReference type="PIRSF" id="PIRSF037938">
    <property type="entry name" value="SIR2_euk"/>
    <property type="match status" value="1"/>
</dbReference>
<evidence type="ECO:0000256" key="9">
    <source>
        <dbReference type="PIRSR" id="PIRSR037938-1"/>
    </source>
</evidence>
<dbReference type="GO" id="GO:0070403">
    <property type="term" value="F:NAD+ binding"/>
    <property type="evidence" value="ECO:0007669"/>
    <property type="project" value="UniProtKB-UniRule"/>
</dbReference>
<dbReference type="InParanoid" id="B3RZX6"/>
<evidence type="ECO:0000256" key="1">
    <source>
        <dbReference type="ARBA" id="ARBA00006924"/>
    </source>
</evidence>
<keyword evidence="3 8" id="KW-0479">Metal-binding</keyword>
<dbReference type="GO" id="GO:0140774">
    <property type="term" value="F:NAD-dependent protein depalmitoylase activity"/>
    <property type="evidence" value="ECO:0007669"/>
    <property type="project" value="RHEA"/>
</dbReference>
<evidence type="ECO:0000259" key="14">
    <source>
        <dbReference type="PROSITE" id="PS50305"/>
    </source>
</evidence>
<feature type="binding site" evidence="10">
    <location>
        <begin position="53"/>
        <end position="57"/>
    </location>
    <ligand>
        <name>NAD(+)</name>
        <dbReference type="ChEBI" id="CHEBI:57540"/>
    </ligand>
</feature>
<evidence type="ECO:0000256" key="12">
    <source>
        <dbReference type="PROSITE-ProRule" id="PRU00236"/>
    </source>
</evidence>
<gene>
    <name evidence="15" type="ORF">TRIADDRAFT_26603</name>
</gene>
<name>B3RZX6_TRIAD</name>
<dbReference type="KEGG" id="tad:TRIADDRAFT_26603"/>
<comment type="catalytic activity">
    <reaction evidence="8">
        <text>N(6)-acetyl-L-lysyl-[protein] + NAD(+) + H2O = 2''-O-acetyl-ADP-D-ribose + nicotinamide + L-lysyl-[protein]</text>
        <dbReference type="Rhea" id="RHEA:43636"/>
        <dbReference type="Rhea" id="RHEA-COMP:9752"/>
        <dbReference type="Rhea" id="RHEA-COMP:10731"/>
        <dbReference type="ChEBI" id="CHEBI:15377"/>
        <dbReference type="ChEBI" id="CHEBI:17154"/>
        <dbReference type="ChEBI" id="CHEBI:29969"/>
        <dbReference type="ChEBI" id="CHEBI:57540"/>
        <dbReference type="ChEBI" id="CHEBI:61930"/>
        <dbReference type="ChEBI" id="CHEBI:83767"/>
        <dbReference type="EC" id="2.3.1.286"/>
    </reaction>
</comment>
<dbReference type="GO" id="GO:0140773">
    <property type="term" value="F:NAD-dependent protein demyristoylase activity"/>
    <property type="evidence" value="ECO:0007669"/>
    <property type="project" value="RHEA"/>
</dbReference>
<dbReference type="InterPro" id="IPR026591">
    <property type="entry name" value="Sirtuin_cat_small_dom_sf"/>
</dbReference>
<feature type="binding site" evidence="11 12">
    <location>
        <position position="169"/>
    </location>
    <ligand>
        <name>Zn(2+)</name>
        <dbReference type="ChEBI" id="CHEBI:29105"/>
    </ligand>
</feature>
<dbReference type="Pfam" id="PF02146">
    <property type="entry name" value="SIR2"/>
    <property type="match status" value="1"/>
</dbReference>
<comment type="catalytic activity">
    <reaction evidence="7">
        <text>N(6)-tetradecanoyl-L-lysyl-[protein] + NAD(+) + H2O = 2''-O-tetradecanoyl-ADP-D-ribose + nicotinamide + L-lysyl-[protein]</text>
        <dbReference type="Rhea" id="RHEA:70567"/>
        <dbReference type="Rhea" id="RHEA-COMP:9752"/>
        <dbReference type="Rhea" id="RHEA-COMP:15437"/>
        <dbReference type="ChEBI" id="CHEBI:15377"/>
        <dbReference type="ChEBI" id="CHEBI:17154"/>
        <dbReference type="ChEBI" id="CHEBI:29969"/>
        <dbReference type="ChEBI" id="CHEBI:57540"/>
        <dbReference type="ChEBI" id="CHEBI:141129"/>
        <dbReference type="ChEBI" id="CHEBI:189674"/>
    </reaction>
    <physiologicalReaction direction="left-to-right" evidence="7">
        <dbReference type="Rhea" id="RHEA:70568"/>
    </physiologicalReaction>
</comment>
<keyword evidence="16" id="KW-1185">Reference proteome</keyword>
<dbReference type="InterPro" id="IPR017328">
    <property type="entry name" value="Sirtuin_class_I"/>
</dbReference>
<dbReference type="Proteomes" id="UP000009022">
    <property type="component" value="Unassembled WGS sequence"/>
</dbReference>
<proteinExistence type="inferred from homology"/>
<evidence type="ECO:0000256" key="13">
    <source>
        <dbReference type="SAM" id="MobiDB-lite"/>
    </source>
</evidence>
<evidence type="ECO:0000256" key="11">
    <source>
        <dbReference type="PIRSR" id="PIRSR037938-3"/>
    </source>
</evidence>
<evidence type="ECO:0000313" key="16">
    <source>
        <dbReference type="Proteomes" id="UP000009022"/>
    </source>
</evidence>
<dbReference type="GO" id="GO:0000183">
    <property type="term" value="P:rDNA heterochromatin formation"/>
    <property type="evidence" value="ECO:0000318"/>
    <property type="project" value="GO_Central"/>
</dbReference>
<dbReference type="PhylomeDB" id="B3RZX6"/>
<organism evidence="15 16">
    <name type="scientific">Trichoplax adhaerens</name>
    <name type="common">Trichoplax reptans</name>
    <dbReference type="NCBI Taxonomy" id="10228"/>
    <lineage>
        <taxon>Eukaryota</taxon>
        <taxon>Metazoa</taxon>
        <taxon>Placozoa</taxon>
        <taxon>Uniplacotomia</taxon>
        <taxon>Trichoplacea</taxon>
        <taxon>Trichoplacidae</taxon>
        <taxon>Trichoplax</taxon>
    </lineage>
</organism>
<dbReference type="GO" id="GO:0008270">
    <property type="term" value="F:zinc ion binding"/>
    <property type="evidence" value="ECO:0007669"/>
    <property type="project" value="UniProtKB-UniRule"/>
</dbReference>
<evidence type="ECO:0000256" key="7">
    <source>
        <dbReference type="ARBA" id="ARBA00048905"/>
    </source>
</evidence>
<feature type="binding site" evidence="10">
    <location>
        <begin position="258"/>
        <end position="260"/>
    </location>
    <ligand>
        <name>NAD(+)</name>
        <dbReference type="ChEBI" id="CHEBI:57540"/>
    </ligand>
</feature>
<keyword evidence="2 8" id="KW-0808">Transferase</keyword>
<comment type="cofactor">
    <cofactor evidence="11">
        <name>Zn(2+)</name>
        <dbReference type="ChEBI" id="CHEBI:29105"/>
    </cofactor>
    <text evidence="11">Binds 1 zinc ion per subunit.</text>
</comment>
<feature type="active site" description="Proton acceptor" evidence="9 12">
    <location>
        <position position="156"/>
    </location>
</feature>
<evidence type="ECO:0000256" key="8">
    <source>
        <dbReference type="PIRNR" id="PIRNR037938"/>
    </source>
</evidence>
<dbReference type="EMBL" id="DS985246">
    <property type="protein sequence ID" value="EDV23909.1"/>
    <property type="molecule type" value="Genomic_DNA"/>
</dbReference>
<dbReference type="GO" id="GO:0017136">
    <property type="term" value="F:histone deacetylase activity, NAD-dependent"/>
    <property type="evidence" value="ECO:0000318"/>
    <property type="project" value="GO_Central"/>
</dbReference>
<protein>
    <recommendedName>
        <fullName evidence="8">NAD-dependent protein deacetylase</fullName>
        <ecNumber evidence="8">2.3.1.286</ecNumber>
    </recommendedName>
</protein>
<feature type="binding site" evidence="10">
    <location>
        <position position="299"/>
    </location>
    <ligand>
        <name>NAD(+)</name>
        <dbReference type="ChEBI" id="CHEBI:57540"/>
    </ligand>
</feature>
<feature type="binding site" evidence="10">
    <location>
        <begin position="63"/>
        <end position="65"/>
    </location>
    <ligand>
        <name>NAD(+)</name>
        <dbReference type="ChEBI" id="CHEBI:57540"/>
    </ligand>
</feature>
<evidence type="ECO:0000256" key="5">
    <source>
        <dbReference type="ARBA" id="ARBA00023027"/>
    </source>
</evidence>
<keyword evidence="5 8" id="KW-0520">NAD</keyword>
<feature type="binding site" evidence="11 12">
    <location>
        <position position="196"/>
    </location>
    <ligand>
        <name>Zn(2+)</name>
        <dbReference type="ChEBI" id="CHEBI:29105"/>
    </ligand>
</feature>
<sequence length="337" mass="37896">MANQESVEDSLGKLYLSQEGDDNSKSTKEDNLESIAQLIKSKECKNIIVMTGAGLSTAAGIPDFRSPDIGLFTKVMQKYQVTSPELVFSIDYFHENPSVFYEMSRGMTETDYKPTIAHYFLKLLADKNLLLRHYTQNVDGLDLAAGLSEDKVVTAHGTMYTAHCTTSECHTKYTLEWLKQQLLKTPDITVPRCDKCQGVIKPDVVLYGEQLPNKFFTMRSADFPNCDLLIIMGTSLKVEPFASLVEHVPEHAPRLLINLEETGQDHGMFSRSPSQIGGMVKHLLGWNSNRKDIFWKGSCDDGCLKLADLLGWKQELLKLKEDQQKKPSQDTLPNVKL</sequence>
<evidence type="ECO:0000256" key="10">
    <source>
        <dbReference type="PIRSR" id="PIRSR037938-2"/>
    </source>
</evidence>
<dbReference type="PANTHER" id="PTHR11085:SF6">
    <property type="entry name" value="NAD-DEPENDENT PROTEIN DEACETYLASE SIRTUIN-2"/>
    <property type="match status" value="1"/>
</dbReference>
<reference evidence="15 16" key="1">
    <citation type="journal article" date="2008" name="Nature">
        <title>The Trichoplax genome and the nature of placozoans.</title>
        <authorList>
            <person name="Srivastava M."/>
            <person name="Begovic E."/>
            <person name="Chapman J."/>
            <person name="Putnam N.H."/>
            <person name="Hellsten U."/>
            <person name="Kawashima T."/>
            <person name="Kuo A."/>
            <person name="Mitros T."/>
            <person name="Salamov A."/>
            <person name="Carpenter M.L."/>
            <person name="Signorovitch A.Y."/>
            <person name="Moreno M.A."/>
            <person name="Kamm K."/>
            <person name="Grimwood J."/>
            <person name="Schmutz J."/>
            <person name="Shapiro H."/>
            <person name="Grigoriev I.V."/>
            <person name="Buss L.W."/>
            <person name="Schierwater B."/>
            <person name="Dellaporta S.L."/>
            <person name="Rokhsar D.S."/>
        </authorList>
    </citation>
    <scope>NUCLEOTIDE SEQUENCE [LARGE SCALE GENOMIC DNA]</scope>
    <source>
        <strain evidence="15 16">Grell-BS-1999</strain>
    </source>
</reference>